<feature type="domain" description="Ig-like" evidence="3">
    <location>
        <begin position="87"/>
        <end position="184"/>
    </location>
</feature>
<dbReference type="InterPro" id="IPR050160">
    <property type="entry name" value="MHC/Immunoglobulin"/>
</dbReference>
<evidence type="ECO:0000259" key="3">
    <source>
        <dbReference type="PROSITE" id="PS50835"/>
    </source>
</evidence>
<dbReference type="InParanoid" id="W5M6K0"/>
<dbReference type="Bgee" id="ENSLOCG00000003388">
    <property type="expression patterns" value="Expressed in bone element and 13 other cell types or tissues"/>
</dbReference>
<dbReference type="GeneTree" id="ENSGT00940000163891"/>
<keyword evidence="1" id="KW-1015">Disulfide bond</keyword>
<dbReference type="PANTHER" id="PTHR19944">
    <property type="entry name" value="MHC CLASS II-RELATED"/>
    <property type="match status" value="1"/>
</dbReference>
<proteinExistence type="predicted"/>
<dbReference type="InterPro" id="IPR013783">
    <property type="entry name" value="Ig-like_fold"/>
</dbReference>
<accession>W5M6K0</accession>
<sequence length="188" mass="19869">YEVVHSRVLYVITRYHNCHAIPTYGAGFSSSRFTSRAQTNTDYQLIVSSVEVGDSAVYYCNTWDNSAKVVFGQGTKLIVTATNLPAPSVTLLRSSAEELDKGKATLVCLANKLSVGLADVSWAANGSPVSGGILTSPASPQTDGTFSLSSLLSVTPAEWSSDRLFSCTVSQGASSTATQQIKKSDCAQ</sequence>
<reference evidence="5" key="1">
    <citation type="submission" date="2011-12" db="EMBL/GenBank/DDBJ databases">
        <title>The Draft Genome of Lepisosteus oculatus.</title>
        <authorList>
            <consortium name="The Broad Institute Genome Assembly &amp; Analysis Group"/>
            <consortium name="Computational R&amp;D Group"/>
            <consortium name="and Sequencing Platform"/>
            <person name="Di Palma F."/>
            <person name="Alfoldi J."/>
            <person name="Johnson J."/>
            <person name="Berlin A."/>
            <person name="Gnerre S."/>
            <person name="Jaffe D."/>
            <person name="MacCallum I."/>
            <person name="Young S."/>
            <person name="Walker B.J."/>
            <person name="Lander E.S."/>
            <person name="Lindblad-Toh K."/>
        </authorList>
    </citation>
    <scope>NUCLEOTIDE SEQUENCE [LARGE SCALE GENOMIC DNA]</scope>
</reference>
<dbReference type="InterPro" id="IPR013106">
    <property type="entry name" value="Ig_V-set"/>
</dbReference>
<dbReference type="FunFam" id="2.60.40.10:FF:000463">
    <property type="entry name" value="Immunoglobulin heavy constant gamma 1"/>
    <property type="match status" value="1"/>
</dbReference>
<reference evidence="4" key="2">
    <citation type="submission" date="2025-08" db="UniProtKB">
        <authorList>
            <consortium name="Ensembl"/>
        </authorList>
    </citation>
    <scope>IDENTIFICATION</scope>
</reference>
<dbReference type="CDD" id="cd00099">
    <property type="entry name" value="IgV"/>
    <property type="match status" value="1"/>
</dbReference>
<keyword evidence="2" id="KW-0393">Immunoglobulin domain</keyword>
<reference evidence="4" key="3">
    <citation type="submission" date="2025-09" db="UniProtKB">
        <authorList>
            <consortium name="Ensembl"/>
        </authorList>
    </citation>
    <scope>IDENTIFICATION</scope>
</reference>
<evidence type="ECO:0000313" key="4">
    <source>
        <dbReference type="Ensembl" id="ENSLOCP00000004008.1"/>
    </source>
</evidence>
<dbReference type="HOGENOM" id="CLU_077975_3_1_1"/>
<dbReference type="AlphaFoldDB" id="W5M6K0"/>
<dbReference type="EMBL" id="AHAT01011177">
    <property type="status" value="NOT_ANNOTATED_CDS"/>
    <property type="molecule type" value="Genomic_DNA"/>
</dbReference>
<dbReference type="Ensembl" id="ENSLOCT00000004016.1">
    <property type="protein sequence ID" value="ENSLOCP00000004008.1"/>
    <property type="gene ID" value="ENSLOCG00000003388.1"/>
</dbReference>
<dbReference type="PANTHER" id="PTHR19944:SF98">
    <property type="entry name" value="IG-LIKE DOMAIN-CONTAINING PROTEIN"/>
    <property type="match status" value="1"/>
</dbReference>
<dbReference type="eggNOG" id="ENOG502S17K">
    <property type="taxonomic scope" value="Eukaryota"/>
</dbReference>
<evidence type="ECO:0000256" key="1">
    <source>
        <dbReference type="ARBA" id="ARBA00023157"/>
    </source>
</evidence>
<evidence type="ECO:0000313" key="5">
    <source>
        <dbReference type="Proteomes" id="UP000018468"/>
    </source>
</evidence>
<dbReference type="SUPFAM" id="SSF48726">
    <property type="entry name" value="Immunoglobulin"/>
    <property type="match status" value="2"/>
</dbReference>
<dbReference type="EMBL" id="AHAT01011178">
    <property type="status" value="NOT_ANNOTATED_CDS"/>
    <property type="molecule type" value="Genomic_DNA"/>
</dbReference>
<protein>
    <recommendedName>
        <fullName evidence="3">Ig-like domain-containing protein</fullName>
    </recommendedName>
</protein>
<dbReference type="STRING" id="7918.ENSLOCP00000004008"/>
<organism evidence="4 5">
    <name type="scientific">Lepisosteus oculatus</name>
    <name type="common">Spotted gar</name>
    <dbReference type="NCBI Taxonomy" id="7918"/>
    <lineage>
        <taxon>Eukaryota</taxon>
        <taxon>Metazoa</taxon>
        <taxon>Chordata</taxon>
        <taxon>Craniata</taxon>
        <taxon>Vertebrata</taxon>
        <taxon>Euteleostomi</taxon>
        <taxon>Actinopterygii</taxon>
        <taxon>Neopterygii</taxon>
        <taxon>Holostei</taxon>
        <taxon>Semionotiformes</taxon>
        <taxon>Lepisosteidae</taxon>
        <taxon>Lepisosteus</taxon>
    </lineage>
</organism>
<keyword evidence="5" id="KW-1185">Reference proteome</keyword>
<dbReference type="InterPro" id="IPR036179">
    <property type="entry name" value="Ig-like_dom_sf"/>
</dbReference>
<evidence type="ECO:0000256" key="2">
    <source>
        <dbReference type="ARBA" id="ARBA00023319"/>
    </source>
</evidence>
<dbReference type="Gene3D" id="2.60.40.10">
    <property type="entry name" value="Immunoglobulins"/>
    <property type="match status" value="2"/>
</dbReference>
<dbReference type="PROSITE" id="PS50835">
    <property type="entry name" value="IG_LIKE"/>
    <property type="match status" value="1"/>
</dbReference>
<dbReference type="InterPro" id="IPR003597">
    <property type="entry name" value="Ig_C1-set"/>
</dbReference>
<dbReference type="Proteomes" id="UP000018468">
    <property type="component" value="Linkage group LG19"/>
</dbReference>
<dbReference type="EMBL" id="AHAT01011176">
    <property type="status" value="NOT_ANNOTATED_CDS"/>
    <property type="molecule type" value="Genomic_DNA"/>
</dbReference>
<dbReference type="InterPro" id="IPR007110">
    <property type="entry name" value="Ig-like_dom"/>
</dbReference>
<dbReference type="SMART" id="SM00407">
    <property type="entry name" value="IGc1"/>
    <property type="match status" value="1"/>
</dbReference>
<dbReference type="Pfam" id="PF07654">
    <property type="entry name" value="C1-set"/>
    <property type="match status" value="1"/>
</dbReference>
<name>W5M6K0_LEPOC</name>
<dbReference type="Pfam" id="PF07686">
    <property type="entry name" value="V-set"/>
    <property type="match status" value="1"/>
</dbReference>
<dbReference type="OMA" id="NDAARWY"/>